<dbReference type="InterPro" id="IPR058679">
    <property type="entry name" value="RlmG_N"/>
</dbReference>
<evidence type="ECO:0000259" key="7">
    <source>
        <dbReference type="Pfam" id="PF05175"/>
    </source>
</evidence>
<dbReference type="EC" id="2.1.1.174" evidence="6"/>
<dbReference type="InterPro" id="IPR029063">
    <property type="entry name" value="SAM-dependent_MTases_sf"/>
</dbReference>
<keyword evidence="10" id="KW-1185">Reference proteome</keyword>
<evidence type="ECO:0000256" key="1">
    <source>
        <dbReference type="ARBA" id="ARBA00022490"/>
    </source>
</evidence>
<dbReference type="EMBL" id="JBHUHT010000008">
    <property type="protein sequence ID" value="MFD2095224.1"/>
    <property type="molecule type" value="Genomic_DNA"/>
</dbReference>
<comment type="caution">
    <text evidence="9">The sequence shown here is derived from an EMBL/GenBank/DDBJ whole genome shotgun (WGS) entry which is preliminary data.</text>
</comment>
<evidence type="ECO:0000256" key="3">
    <source>
        <dbReference type="ARBA" id="ARBA00022603"/>
    </source>
</evidence>
<dbReference type="InterPro" id="IPR017237">
    <property type="entry name" value="RLMG"/>
</dbReference>
<comment type="subcellular location">
    <subcellularLocation>
        <location evidence="6">Cytoplasm</location>
    </subcellularLocation>
</comment>
<comment type="catalytic activity">
    <reaction evidence="6">
        <text>guanosine(1835) in 23S rRNA + S-adenosyl-L-methionine = N(2)-methylguanosine(1835) in 23S rRNA + S-adenosyl-L-homocysteine + H(+)</text>
        <dbReference type="Rhea" id="RHEA:42744"/>
        <dbReference type="Rhea" id="RHEA-COMP:10217"/>
        <dbReference type="Rhea" id="RHEA-COMP:10218"/>
        <dbReference type="ChEBI" id="CHEBI:15378"/>
        <dbReference type="ChEBI" id="CHEBI:57856"/>
        <dbReference type="ChEBI" id="CHEBI:59789"/>
        <dbReference type="ChEBI" id="CHEBI:74269"/>
        <dbReference type="ChEBI" id="CHEBI:74481"/>
        <dbReference type="EC" id="2.1.1.174"/>
    </reaction>
</comment>
<gene>
    <name evidence="6" type="primary">rlmG</name>
    <name evidence="9" type="ORF">ACFSJ3_04445</name>
</gene>
<dbReference type="PANTHER" id="PTHR47816:SF5">
    <property type="entry name" value="RIBOSOMAL RNA LARGE SUBUNIT METHYLTRANSFERASE G"/>
    <property type="match status" value="1"/>
</dbReference>
<dbReference type="PROSITE" id="PS00092">
    <property type="entry name" value="N6_MTASE"/>
    <property type="match status" value="1"/>
</dbReference>
<feature type="domain" description="Methyltransferase small" evidence="7">
    <location>
        <begin position="208"/>
        <end position="379"/>
    </location>
</feature>
<dbReference type="InterPro" id="IPR007848">
    <property type="entry name" value="Small_mtfrase_dom"/>
</dbReference>
<keyword evidence="3 6" id="KW-0489">Methyltransferase</keyword>
<evidence type="ECO:0000256" key="6">
    <source>
        <dbReference type="HAMAP-Rule" id="MF_01859"/>
    </source>
</evidence>
<comment type="function">
    <text evidence="6">Specifically methylates the guanine in position 1835 (m2G1835) of 23S rRNA.</text>
</comment>
<sequence>MNRNVTLAGHALTLDRFPLSKDPNLQAWDAADEYLIKQIEELGLLDSEQTIHIYNDGFGALTCALAARATSSNLAFKLVNISDSFLAQQACKTNLQQNSPTDADVTFLSSMDAIERDADLVLMKVPKNHGLLTHQLAQISQYRSMPTVLASAKANLLPRSVVEQFNRLGSSQPSLAWKKCRVIHCQPEQANRLSLPEPLRWKLENSSFTMVNHANVFARQQLDIGARFLLEQLPKNEAFKQVIDLGCGNGVLTLCLLANNDVEEMIAIDESYMAVSSADSSVMENLPEKHKHCQFVTNNCLDGFKANTADLIVCNPPFHQNNAVMDDIAWQMFKDAKRVLTPGGKLRIVGNRHLGYHIKLKRLFGHCKTVAGNKKFVILEASKN</sequence>
<dbReference type="GO" id="GO:0032259">
    <property type="term" value="P:methylation"/>
    <property type="evidence" value="ECO:0007669"/>
    <property type="project" value="UniProtKB-KW"/>
</dbReference>
<protein>
    <recommendedName>
        <fullName evidence="6">Ribosomal RNA large subunit methyltransferase G</fullName>
        <ecNumber evidence="6">2.1.1.174</ecNumber>
    </recommendedName>
    <alternativeName>
        <fullName evidence="6">23S rRNA m2G1835 methyltransferase</fullName>
    </alternativeName>
    <alternativeName>
        <fullName evidence="6">rRNA (guanine-N(2)-)-methyltransferase RlmG</fullName>
    </alternativeName>
</protein>
<keyword evidence="2 6" id="KW-0698">rRNA processing</keyword>
<dbReference type="RefSeq" id="WP_345338385.1">
    <property type="nucleotide sequence ID" value="NZ_BAABLI010000005.1"/>
</dbReference>
<dbReference type="InterPro" id="IPR046977">
    <property type="entry name" value="RsmC/RlmG"/>
</dbReference>
<keyword evidence="4 6" id="KW-0808">Transferase</keyword>
<evidence type="ECO:0000259" key="8">
    <source>
        <dbReference type="Pfam" id="PF26049"/>
    </source>
</evidence>
<dbReference type="PANTHER" id="PTHR47816">
    <property type="entry name" value="RIBOSOMAL RNA SMALL SUBUNIT METHYLTRANSFERASE C"/>
    <property type="match status" value="1"/>
</dbReference>
<evidence type="ECO:0000313" key="10">
    <source>
        <dbReference type="Proteomes" id="UP001597380"/>
    </source>
</evidence>
<organism evidence="9 10">
    <name type="scientific">Corallincola platygyrae</name>
    <dbReference type="NCBI Taxonomy" id="1193278"/>
    <lineage>
        <taxon>Bacteria</taxon>
        <taxon>Pseudomonadati</taxon>
        <taxon>Pseudomonadota</taxon>
        <taxon>Gammaproteobacteria</taxon>
        <taxon>Alteromonadales</taxon>
        <taxon>Psychromonadaceae</taxon>
        <taxon>Corallincola</taxon>
    </lineage>
</organism>
<dbReference type="Gene3D" id="3.40.50.150">
    <property type="entry name" value="Vaccinia Virus protein VP39"/>
    <property type="match status" value="2"/>
</dbReference>
<evidence type="ECO:0000256" key="2">
    <source>
        <dbReference type="ARBA" id="ARBA00022552"/>
    </source>
</evidence>
<dbReference type="PIRSF" id="PIRSF037565">
    <property type="entry name" value="RRNA_m2G_Mtase_RsmD_prd"/>
    <property type="match status" value="1"/>
</dbReference>
<dbReference type="InterPro" id="IPR002052">
    <property type="entry name" value="DNA_methylase_N6_adenine_CS"/>
</dbReference>
<keyword evidence="1 6" id="KW-0963">Cytoplasm</keyword>
<dbReference type="SUPFAM" id="SSF53335">
    <property type="entry name" value="S-adenosyl-L-methionine-dependent methyltransferases"/>
    <property type="match status" value="1"/>
</dbReference>
<keyword evidence="5 6" id="KW-0949">S-adenosyl-L-methionine</keyword>
<evidence type="ECO:0000313" key="9">
    <source>
        <dbReference type="EMBL" id="MFD2095224.1"/>
    </source>
</evidence>
<dbReference type="Pfam" id="PF26049">
    <property type="entry name" value="RLMG_N"/>
    <property type="match status" value="1"/>
</dbReference>
<dbReference type="CDD" id="cd02440">
    <property type="entry name" value="AdoMet_MTases"/>
    <property type="match status" value="1"/>
</dbReference>
<accession>A0ABW4XMI5</accession>
<comment type="similarity">
    <text evidence="6">Belongs to the methyltransferase superfamily. RlmG family.</text>
</comment>
<proteinExistence type="inferred from homology"/>
<dbReference type="GO" id="GO:0008168">
    <property type="term" value="F:methyltransferase activity"/>
    <property type="evidence" value="ECO:0007669"/>
    <property type="project" value="UniProtKB-KW"/>
</dbReference>
<feature type="domain" description="RlmG N-terminal" evidence="8">
    <location>
        <begin position="4"/>
        <end position="189"/>
    </location>
</feature>
<evidence type="ECO:0000256" key="5">
    <source>
        <dbReference type="ARBA" id="ARBA00022691"/>
    </source>
</evidence>
<dbReference type="HAMAP" id="MF_01859">
    <property type="entry name" value="23SrRNA_methyltr_G"/>
    <property type="match status" value="1"/>
</dbReference>
<dbReference type="Proteomes" id="UP001597380">
    <property type="component" value="Unassembled WGS sequence"/>
</dbReference>
<name>A0ABW4XMI5_9GAMM</name>
<dbReference type="Pfam" id="PF05175">
    <property type="entry name" value="MTS"/>
    <property type="match status" value="1"/>
</dbReference>
<reference evidence="10" key="1">
    <citation type="journal article" date="2019" name="Int. J. Syst. Evol. Microbiol.">
        <title>The Global Catalogue of Microorganisms (GCM) 10K type strain sequencing project: providing services to taxonomists for standard genome sequencing and annotation.</title>
        <authorList>
            <consortium name="The Broad Institute Genomics Platform"/>
            <consortium name="The Broad Institute Genome Sequencing Center for Infectious Disease"/>
            <person name="Wu L."/>
            <person name="Ma J."/>
        </authorList>
    </citation>
    <scope>NUCLEOTIDE SEQUENCE [LARGE SCALE GENOMIC DNA]</scope>
    <source>
        <strain evidence="10">CGMCC 1.10992</strain>
    </source>
</reference>
<evidence type="ECO:0000256" key="4">
    <source>
        <dbReference type="ARBA" id="ARBA00022679"/>
    </source>
</evidence>